<comment type="caution">
    <text evidence="3">The sequence shown here is derived from an EMBL/GenBank/DDBJ whole genome shotgun (WGS) entry which is preliminary data.</text>
</comment>
<dbReference type="EMBL" id="JACHOU010000001">
    <property type="protein sequence ID" value="MBB6352547.1"/>
    <property type="molecule type" value="Genomic_DNA"/>
</dbReference>
<reference evidence="3 4" key="1">
    <citation type="submission" date="2020-08" db="EMBL/GenBank/DDBJ databases">
        <title>Genomic Encyclopedia of Type Strains, Phase IV (KMG-IV): sequencing the most valuable type-strain genomes for metagenomic binning, comparative biology and taxonomic classification.</title>
        <authorList>
            <person name="Goeker M."/>
        </authorList>
    </citation>
    <scope>NUCLEOTIDE SEQUENCE [LARGE SCALE GENOMIC DNA]</scope>
    <source>
        <strain evidence="3 4">DSM 7051</strain>
    </source>
</reference>
<protein>
    <recommendedName>
        <fullName evidence="5">Phosphatidate cytidylyltransferase</fullName>
    </recommendedName>
</protein>
<keyword evidence="4" id="KW-1185">Reference proteome</keyword>
<dbReference type="InterPro" id="IPR041255">
    <property type="entry name" value="LpxI_N"/>
</dbReference>
<dbReference type="Pfam" id="PF17930">
    <property type="entry name" value="LpxI_N"/>
    <property type="match status" value="1"/>
</dbReference>
<dbReference type="PANTHER" id="PTHR39962:SF1">
    <property type="entry name" value="LPXI FAMILY PROTEIN"/>
    <property type="match status" value="1"/>
</dbReference>
<evidence type="ECO:0000259" key="1">
    <source>
        <dbReference type="Pfam" id="PF06230"/>
    </source>
</evidence>
<dbReference type="InterPro" id="IPR010415">
    <property type="entry name" value="LpxI_C"/>
</dbReference>
<proteinExistence type="predicted"/>
<dbReference type="AlphaFoldDB" id="A0A7X0F3R6"/>
<dbReference type="InterPro" id="IPR053174">
    <property type="entry name" value="LpxI"/>
</dbReference>
<dbReference type="Proteomes" id="UP000536262">
    <property type="component" value="Unassembled WGS sequence"/>
</dbReference>
<gene>
    <name evidence="3" type="ORF">GGR00_000299</name>
</gene>
<dbReference type="Gene3D" id="3.40.50.20">
    <property type="match status" value="1"/>
</dbReference>
<feature type="domain" description="LpxI C-terminal" evidence="1">
    <location>
        <begin position="153"/>
        <end position="288"/>
    </location>
</feature>
<evidence type="ECO:0000313" key="4">
    <source>
        <dbReference type="Proteomes" id="UP000536262"/>
    </source>
</evidence>
<organism evidence="3 4">
    <name type="scientific">Aminobacter aganoensis</name>
    <dbReference type="NCBI Taxonomy" id="83264"/>
    <lineage>
        <taxon>Bacteria</taxon>
        <taxon>Pseudomonadati</taxon>
        <taxon>Pseudomonadota</taxon>
        <taxon>Alphaproteobacteria</taxon>
        <taxon>Hyphomicrobiales</taxon>
        <taxon>Phyllobacteriaceae</taxon>
        <taxon>Aminobacter</taxon>
    </lineage>
</organism>
<dbReference type="InterPro" id="IPR043167">
    <property type="entry name" value="LpxI_C_sf"/>
</dbReference>
<sequence length="297" mass="30980">MTKAEGGKRIDLSATDRIAVVAGSGRLPVNVADCLADAGHAPFIVLIDGETDPGTSLWGYEGKALAIEQFASLVQLLRRERITHLVLAGGISRRPVWRAIRPSVPLFRILPRALAGLARGDDGLLRTLVSLIEDNGIKVVGAHQVVPDLLATEGRIGAHAPQDGDWADLRAGLEAARAIGALDIGQAAVAIGGRAIALEGIEGTDLLLERVRDLRTNGRIAGRKRGVLVKCAKPGQEMRADLPTIGPATVDAAHAAGLAGIGVEAGRSFVLDVGDVVERADRLGLFVVGVTGERGNT</sequence>
<dbReference type="RefSeq" id="WP_184697398.1">
    <property type="nucleotide sequence ID" value="NZ_BAABEG010000001.1"/>
</dbReference>
<accession>A0A7X0F3R6</accession>
<feature type="domain" description="LpxI N-terminal" evidence="2">
    <location>
        <begin position="17"/>
        <end position="149"/>
    </location>
</feature>
<evidence type="ECO:0000259" key="2">
    <source>
        <dbReference type="Pfam" id="PF17930"/>
    </source>
</evidence>
<name>A0A7X0F3R6_9HYPH</name>
<dbReference type="PANTHER" id="PTHR39962">
    <property type="entry name" value="BLL4848 PROTEIN"/>
    <property type="match status" value="1"/>
</dbReference>
<dbReference type="Pfam" id="PF06230">
    <property type="entry name" value="LpxI_C"/>
    <property type="match status" value="1"/>
</dbReference>
<evidence type="ECO:0000313" key="3">
    <source>
        <dbReference type="EMBL" id="MBB6352547.1"/>
    </source>
</evidence>
<dbReference type="Gene3D" id="3.40.140.80">
    <property type="match status" value="1"/>
</dbReference>
<evidence type="ECO:0008006" key="5">
    <source>
        <dbReference type="Google" id="ProtNLM"/>
    </source>
</evidence>